<sequence length="340" mass="38698">MSNIHTIIEFLYLNADFFSVTFNADSNKKFQAWAENNAQMIAPLSDEMHKAFLRGQHTTYYMTIAEFRIAMFGDGRHVQGLLDGSPQAMQRFLMKNPRVANTLLKHMQNPVIQKWYEEQATAQQRVERKARNQDIESGEFWRILDYQAASVRYHQYLQNEIAQEVNKISNEETLSALYKTLFNKTVDVKILQHSQIAQMKRGITAALIRQYGARHANEADAKVEQVIGDNIKLSLALKKHRVMHRAVTILRKPAQSRTDVLKKFHQHITANRDLLATRRDTGFVTFVKGLGVAAATIFGVVIGGYFAYQGLFGANATNGKMYMNEIKAISAAPRRTCVRG</sequence>
<proteinExistence type="predicted"/>
<gene>
    <name evidence="1" type="ORF">AQUSIP_05310</name>
</gene>
<dbReference type="Proteomes" id="UP000324194">
    <property type="component" value="Chromosome 1"/>
</dbReference>
<dbReference type="RefSeq" id="WP_148338355.1">
    <property type="nucleotide sequence ID" value="NZ_LR699119.1"/>
</dbReference>
<name>A0A5E4PFT1_9COXI</name>
<accession>A0A5E4PFT1</accession>
<evidence type="ECO:0000313" key="1">
    <source>
        <dbReference type="EMBL" id="VVC75243.1"/>
    </source>
</evidence>
<dbReference type="AlphaFoldDB" id="A0A5E4PFT1"/>
<organism evidence="1 2">
    <name type="scientific">Aquicella siphonis</name>
    <dbReference type="NCBI Taxonomy" id="254247"/>
    <lineage>
        <taxon>Bacteria</taxon>
        <taxon>Pseudomonadati</taxon>
        <taxon>Pseudomonadota</taxon>
        <taxon>Gammaproteobacteria</taxon>
        <taxon>Legionellales</taxon>
        <taxon>Coxiellaceae</taxon>
        <taxon>Aquicella</taxon>
    </lineage>
</organism>
<evidence type="ECO:0000313" key="2">
    <source>
        <dbReference type="Proteomes" id="UP000324194"/>
    </source>
</evidence>
<dbReference type="KEGG" id="asip:AQUSIP_05310"/>
<dbReference type="EMBL" id="LR699119">
    <property type="protein sequence ID" value="VVC75243.1"/>
    <property type="molecule type" value="Genomic_DNA"/>
</dbReference>
<reference evidence="1 2" key="1">
    <citation type="submission" date="2019-08" db="EMBL/GenBank/DDBJ databases">
        <authorList>
            <person name="Guy L."/>
        </authorList>
    </citation>
    <scope>NUCLEOTIDE SEQUENCE [LARGE SCALE GENOMIC DNA]</scope>
    <source>
        <strain evidence="1 2">SGT-108</strain>
    </source>
</reference>
<keyword evidence="2" id="KW-1185">Reference proteome</keyword>
<protein>
    <submittedName>
        <fullName evidence="1">Uncharacterized protein</fullName>
    </submittedName>
</protein>